<comment type="caution">
    <text evidence="2">The sequence shown here is derived from an EMBL/GenBank/DDBJ whole genome shotgun (WGS) entry which is preliminary data.</text>
</comment>
<keyword evidence="1" id="KW-0472">Membrane</keyword>
<dbReference type="RefSeq" id="WP_011166495.1">
    <property type="nucleotide sequence ID" value="NZ_CP010267.1"/>
</dbReference>
<protein>
    <submittedName>
        <fullName evidence="2">Membrane protein</fullName>
    </submittedName>
</protein>
<feature type="transmembrane region" description="Helical" evidence="1">
    <location>
        <begin position="27"/>
        <end position="47"/>
    </location>
</feature>
<dbReference type="KEGG" id="mmyi:mycmycITA_00323"/>
<feature type="transmembrane region" description="Helical" evidence="1">
    <location>
        <begin position="53"/>
        <end position="78"/>
    </location>
</feature>
<feature type="transmembrane region" description="Helical" evidence="1">
    <location>
        <begin position="193"/>
        <end position="209"/>
    </location>
</feature>
<dbReference type="AlphaFoldDB" id="A0AAE2EJ87"/>
<evidence type="ECO:0000313" key="2">
    <source>
        <dbReference type="EMBL" id="KJQ46509.1"/>
    </source>
</evidence>
<organism evidence="2 3">
    <name type="scientific">Mycoplasma mycoides subsp. mycoides</name>
    <dbReference type="NCBI Taxonomy" id="2103"/>
    <lineage>
        <taxon>Bacteria</taxon>
        <taxon>Bacillati</taxon>
        <taxon>Mycoplasmatota</taxon>
        <taxon>Mollicutes</taxon>
        <taxon>Mycoplasmataceae</taxon>
        <taxon>Mycoplasma</taxon>
    </lineage>
</organism>
<feature type="transmembrane region" description="Helical" evidence="1">
    <location>
        <begin position="167"/>
        <end position="187"/>
    </location>
</feature>
<gene>
    <name evidence="2" type="ORF">TS59_0330</name>
</gene>
<sequence length="353" mass="42573">MKKIKKDQNFKSKMFLIYKTDFKKTKIIAILMLVLLIISMFRLTLVGQFLDDLLFSFLFGWFKYLLYFWLFFINFCLFKKLLISVKWKQFLKTSFFIMILASFLTLNFLIIQFVNNQTKTNNFNIYALWQNDILLQVIKFYDYHWYQNSIFLIDFKNWLNYFFNTNTYFNLYLFGGFISYLVCGIIWYTTLPAAYLTLVILLIINLVWLKTNDPFYLFKNKKNSVKTTTNLNNKIITNNQTNDEKLVIFENKLDDDLKQPVYKNEENILLTNLENVFLDTNFIDKMLFLKLEQTNFNKDEIFENKNKTNITDQFKQNHKSGILTDSEISPFKRNKPVKKISDNDFFNELFDEK</sequence>
<dbReference type="EMBL" id="LAEW01000001">
    <property type="protein sequence ID" value="KJQ46509.1"/>
    <property type="molecule type" value="Genomic_DNA"/>
</dbReference>
<accession>A0AAE2EJ87</accession>
<proteinExistence type="predicted"/>
<reference evidence="2 3" key="1">
    <citation type="submission" date="2015-02" db="EMBL/GenBank/DDBJ databases">
        <title>Mycoplasma mycoides subsp. mycoides strain:B237 Genome sequencing.</title>
        <authorList>
            <person name="Fischer A."/>
            <person name="Santana-Cruz I."/>
            <person name="Schieck E."/>
            <person name="Gourle H."/>
            <person name="Lambert M."/>
            <person name="Nadendla S."/>
            <person name="Miller R.A."/>
            <person name="Weber J."/>
            <person name="Bongcam-Rudloff E."/>
            <person name="Vashee S."/>
            <person name="Frey J."/>
            <person name="Jores J."/>
        </authorList>
    </citation>
    <scope>NUCLEOTIDE SEQUENCE [LARGE SCALE GENOMIC DNA]</scope>
    <source>
        <strain evidence="2 3">B237</strain>
    </source>
</reference>
<dbReference type="Proteomes" id="UP000033624">
    <property type="component" value="Unassembled WGS sequence"/>
</dbReference>
<name>A0AAE2EJ87_MYCMY</name>
<keyword evidence="1" id="KW-0812">Transmembrane</keyword>
<dbReference type="OMA" id="NTHFIFF"/>
<evidence type="ECO:0000313" key="3">
    <source>
        <dbReference type="Proteomes" id="UP000033624"/>
    </source>
</evidence>
<keyword evidence="1" id="KW-1133">Transmembrane helix</keyword>
<feature type="transmembrane region" description="Helical" evidence="1">
    <location>
        <begin position="90"/>
        <end position="114"/>
    </location>
</feature>
<evidence type="ECO:0000256" key="1">
    <source>
        <dbReference type="SAM" id="Phobius"/>
    </source>
</evidence>